<dbReference type="GO" id="GO:0005764">
    <property type="term" value="C:lysosome"/>
    <property type="evidence" value="ECO:0007669"/>
    <property type="project" value="TreeGrafter"/>
</dbReference>
<evidence type="ECO:0000256" key="2">
    <source>
        <dbReference type="ARBA" id="ARBA00007951"/>
    </source>
</evidence>
<dbReference type="PIRSF" id="PIRSF001092">
    <property type="entry name" value="Alpha-L-fucosidase"/>
    <property type="match status" value="1"/>
</dbReference>
<proteinExistence type="inferred from homology"/>
<dbReference type="InterPro" id="IPR017853">
    <property type="entry name" value="GH"/>
</dbReference>
<keyword evidence="6" id="KW-0326">Glycosidase</keyword>
<dbReference type="GO" id="GO:0006004">
    <property type="term" value="P:fucose metabolic process"/>
    <property type="evidence" value="ECO:0007669"/>
    <property type="project" value="InterPro"/>
</dbReference>
<dbReference type="PATRIC" id="fig|1618207.4.peg.2719"/>
<keyword evidence="5" id="KW-0378">Hydrolase</keyword>
<evidence type="ECO:0000256" key="3">
    <source>
        <dbReference type="ARBA" id="ARBA00012662"/>
    </source>
</evidence>
<evidence type="ECO:0000256" key="1">
    <source>
        <dbReference type="ARBA" id="ARBA00004071"/>
    </source>
</evidence>
<dbReference type="STRING" id="1618207.UM93_13405"/>
<dbReference type="InterPro" id="IPR013780">
    <property type="entry name" value="Glyco_hydro_b"/>
</dbReference>
<evidence type="ECO:0000256" key="7">
    <source>
        <dbReference type="PIRSR" id="PIRSR001092-1"/>
    </source>
</evidence>
<keyword evidence="10" id="KW-1185">Reference proteome</keyword>
<dbReference type="PANTHER" id="PTHR10030:SF37">
    <property type="entry name" value="ALPHA-L-FUCOSIDASE-RELATED"/>
    <property type="match status" value="1"/>
</dbReference>
<sequence>MELNYGASRQQPRQDAAMQRFREHRFGQFVHWGLYAMPAGYWQGTEYRFAAEFLQKTANIPEPEWAELAQQFSAEAFDADAWAALAARSGVKYATFTTKHHDGFCLWPSQYTDFHSGNTPAARDFIGELVAAYQRHGIDVYLYYSVLDWHHPDWRYRLESAEDQQAFKRYLDFAMNQLVELAQRYPSVKGFWFDGTWDESVKANGRWTWEVEQRLKELIPGLIVSSRLRADDLGARHRDSNGSLMGDYESGYERRLPDPWDRSVCEQDWEACMTIPQASWGYHAGPWAKRTRKSAAELIDMIAHCTSLSGNFLLNFGPRGDGSIDPEDAALAEQIGNWLAQNGAAIYGKGVATNWSYPGWGYYTQEADSETVYAVVTKWPTARRLRLQLPAGERLLAATLLREPALQLNPQELETSLFELELGNSSEETLVFELTTAAAEEQSWTEPNPDVMV</sequence>
<protein>
    <recommendedName>
        <fullName evidence="3">alpha-L-fucosidase</fullName>
        <ecNumber evidence="3">3.2.1.51</ecNumber>
    </recommendedName>
</protein>
<evidence type="ECO:0000313" key="10">
    <source>
        <dbReference type="Proteomes" id="UP000061839"/>
    </source>
</evidence>
<dbReference type="OrthoDB" id="5526311at2"/>
<evidence type="ECO:0000259" key="8">
    <source>
        <dbReference type="Pfam" id="PF01120"/>
    </source>
</evidence>
<reference evidence="9 10" key="1">
    <citation type="journal article" date="2015" name="Genome Announc.">
        <title>Complete Genome Sequencing of Protease-Producing Novel Arthrobacter sp. Strain IHBB 11108 Using PacBio Single-Molecule Real-Time Sequencing Technology.</title>
        <authorList>
            <person name="Kiran S."/>
            <person name="Swarnkar M.K."/>
            <person name="Pal M."/>
            <person name="Thakur R."/>
            <person name="Tewari R."/>
            <person name="Singh A.K."/>
            <person name="Gulati A."/>
        </authorList>
    </citation>
    <scope>NUCLEOTIDE SEQUENCE [LARGE SCALE GENOMIC DNA]</scope>
    <source>
        <strain evidence="9 10">IHBB 11108</strain>
    </source>
</reference>
<feature type="site" description="May be important for catalysis" evidence="7">
    <location>
        <position position="272"/>
    </location>
</feature>
<comment type="function">
    <text evidence="1">Alpha-L-fucosidase is responsible for hydrolyzing the alpha-1,6-linked fucose joined to the reducing-end N-acetylglucosamine of the carbohydrate moieties of glycoproteins.</text>
</comment>
<accession>A0A0D4C434</accession>
<comment type="similarity">
    <text evidence="2">Belongs to the glycosyl hydrolase 29 family.</text>
</comment>
<dbReference type="GO" id="GO:0004560">
    <property type="term" value="F:alpha-L-fucosidase activity"/>
    <property type="evidence" value="ECO:0007669"/>
    <property type="project" value="InterPro"/>
</dbReference>
<dbReference type="InterPro" id="IPR000933">
    <property type="entry name" value="Glyco_hydro_29"/>
</dbReference>
<dbReference type="AlphaFoldDB" id="A0A0D4C434"/>
<keyword evidence="4" id="KW-0732">Signal</keyword>
<dbReference type="Proteomes" id="UP000061839">
    <property type="component" value="Chromosome"/>
</dbReference>
<evidence type="ECO:0000256" key="4">
    <source>
        <dbReference type="ARBA" id="ARBA00022729"/>
    </source>
</evidence>
<organism evidence="9 10">
    <name type="scientific">Psychromicrobium lacuslunae</name>
    <dbReference type="NCBI Taxonomy" id="1618207"/>
    <lineage>
        <taxon>Bacteria</taxon>
        <taxon>Bacillati</taxon>
        <taxon>Actinomycetota</taxon>
        <taxon>Actinomycetes</taxon>
        <taxon>Micrococcales</taxon>
        <taxon>Micrococcaceae</taxon>
        <taxon>Psychromicrobium</taxon>
    </lineage>
</organism>
<dbReference type="Gene3D" id="3.20.20.80">
    <property type="entry name" value="Glycosidases"/>
    <property type="match status" value="1"/>
</dbReference>
<gene>
    <name evidence="9" type="ORF">UM93_13405</name>
</gene>
<evidence type="ECO:0000313" key="9">
    <source>
        <dbReference type="EMBL" id="AJT43141.1"/>
    </source>
</evidence>
<name>A0A0D4C434_9MICC</name>
<dbReference type="PRINTS" id="PR00741">
    <property type="entry name" value="GLHYDRLASE29"/>
</dbReference>
<dbReference type="HOGENOM" id="CLU_002934_0_1_11"/>
<dbReference type="SMART" id="SM00812">
    <property type="entry name" value="Alpha_L_fucos"/>
    <property type="match status" value="1"/>
</dbReference>
<dbReference type="PANTHER" id="PTHR10030">
    <property type="entry name" value="ALPHA-L-FUCOSIDASE"/>
    <property type="match status" value="1"/>
</dbReference>
<dbReference type="InterPro" id="IPR016286">
    <property type="entry name" value="FUC_metazoa-typ"/>
</dbReference>
<dbReference type="SUPFAM" id="SSF51445">
    <property type="entry name" value="(Trans)glycosidases"/>
    <property type="match status" value="1"/>
</dbReference>
<evidence type="ECO:0000256" key="5">
    <source>
        <dbReference type="ARBA" id="ARBA00022801"/>
    </source>
</evidence>
<dbReference type="Pfam" id="PF01120">
    <property type="entry name" value="Alpha_L_fucos"/>
    <property type="match status" value="1"/>
</dbReference>
<evidence type="ECO:0000256" key="6">
    <source>
        <dbReference type="ARBA" id="ARBA00023295"/>
    </source>
</evidence>
<dbReference type="EMBL" id="CP011005">
    <property type="protein sequence ID" value="AJT43141.1"/>
    <property type="molecule type" value="Genomic_DNA"/>
</dbReference>
<dbReference type="EC" id="3.2.1.51" evidence="3"/>
<dbReference type="GO" id="GO:0016139">
    <property type="term" value="P:glycoside catabolic process"/>
    <property type="evidence" value="ECO:0007669"/>
    <property type="project" value="TreeGrafter"/>
</dbReference>
<feature type="domain" description="Glycoside hydrolase family 29 N-terminal" evidence="8">
    <location>
        <begin position="4"/>
        <end position="343"/>
    </location>
</feature>
<dbReference type="KEGG" id="ari:UM93_13405"/>
<dbReference type="InterPro" id="IPR057739">
    <property type="entry name" value="Glyco_hydro_29_N"/>
</dbReference>
<dbReference type="Gene3D" id="2.60.40.1180">
    <property type="entry name" value="Golgi alpha-mannosidase II"/>
    <property type="match status" value="1"/>
</dbReference>